<dbReference type="EMBL" id="JARKIE010000149">
    <property type="protein sequence ID" value="KAJ7675351.1"/>
    <property type="molecule type" value="Genomic_DNA"/>
</dbReference>
<sequence>MPSHMAGQNLVHLGSLTENSPGSMRYREISQSLAVQVGSLVRTPGLSAGEEHEFHQRCAEAVRDWQNASDDKSMEIIIIGNVAIQVLKSRKIDVDPAKAHLFRVASEKSIHMILGYDAPKSELSALDLLPGDRLTYGDARFILEVRDVVHSALQGRWVEFVDEMAMPIRLSLEEADRFIRDTQAILVDDALPQDLDWTTRLDDGFKRAPCISRPKGGRILVVHCRCGMPIDF</sequence>
<reference evidence="1" key="1">
    <citation type="submission" date="2023-03" db="EMBL/GenBank/DDBJ databases">
        <title>Massive genome expansion in bonnet fungi (Mycena s.s.) driven by repeated elements and novel gene families across ecological guilds.</title>
        <authorList>
            <consortium name="Lawrence Berkeley National Laboratory"/>
            <person name="Harder C.B."/>
            <person name="Miyauchi S."/>
            <person name="Viragh M."/>
            <person name="Kuo A."/>
            <person name="Thoen E."/>
            <person name="Andreopoulos B."/>
            <person name="Lu D."/>
            <person name="Skrede I."/>
            <person name="Drula E."/>
            <person name="Henrissat B."/>
            <person name="Morin E."/>
            <person name="Kohler A."/>
            <person name="Barry K."/>
            <person name="LaButti K."/>
            <person name="Morin E."/>
            <person name="Salamov A."/>
            <person name="Lipzen A."/>
            <person name="Mereny Z."/>
            <person name="Hegedus B."/>
            <person name="Baldrian P."/>
            <person name="Stursova M."/>
            <person name="Weitz H."/>
            <person name="Taylor A."/>
            <person name="Grigoriev I.V."/>
            <person name="Nagy L.G."/>
            <person name="Martin F."/>
            <person name="Kauserud H."/>
        </authorList>
    </citation>
    <scope>NUCLEOTIDE SEQUENCE</scope>
    <source>
        <strain evidence="1">CBHHK067</strain>
    </source>
</reference>
<dbReference type="Proteomes" id="UP001221757">
    <property type="component" value="Unassembled WGS sequence"/>
</dbReference>
<organism evidence="1 2">
    <name type="scientific">Mycena rosella</name>
    <name type="common">Pink bonnet</name>
    <name type="synonym">Agaricus rosellus</name>
    <dbReference type="NCBI Taxonomy" id="1033263"/>
    <lineage>
        <taxon>Eukaryota</taxon>
        <taxon>Fungi</taxon>
        <taxon>Dikarya</taxon>
        <taxon>Basidiomycota</taxon>
        <taxon>Agaricomycotina</taxon>
        <taxon>Agaricomycetes</taxon>
        <taxon>Agaricomycetidae</taxon>
        <taxon>Agaricales</taxon>
        <taxon>Marasmiineae</taxon>
        <taxon>Mycenaceae</taxon>
        <taxon>Mycena</taxon>
    </lineage>
</organism>
<proteinExistence type="predicted"/>
<dbReference type="AlphaFoldDB" id="A0AAD7D2A0"/>
<keyword evidence="2" id="KW-1185">Reference proteome</keyword>
<name>A0AAD7D2A0_MYCRO</name>
<evidence type="ECO:0000313" key="1">
    <source>
        <dbReference type="EMBL" id="KAJ7675351.1"/>
    </source>
</evidence>
<evidence type="ECO:0000313" key="2">
    <source>
        <dbReference type="Proteomes" id="UP001221757"/>
    </source>
</evidence>
<protein>
    <submittedName>
        <fullName evidence="1">Uncharacterized protein</fullName>
    </submittedName>
</protein>
<accession>A0AAD7D2A0</accession>
<gene>
    <name evidence="1" type="ORF">B0H17DRAFT_1334673</name>
</gene>
<comment type="caution">
    <text evidence="1">The sequence shown here is derived from an EMBL/GenBank/DDBJ whole genome shotgun (WGS) entry which is preliminary data.</text>
</comment>